<proteinExistence type="predicted"/>
<dbReference type="EMBL" id="BONZ01000036">
    <property type="protein sequence ID" value="GIH15620.1"/>
    <property type="molecule type" value="Genomic_DNA"/>
</dbReference>
<dbReference type="RefSeq" id="WP_203919248.1">
    <property type="nucleotide sequence ID" value="NZ_BONZ01000036.1"/>
</dbReference>
<keyword evidence="3" id="KW-1185">Reference proteome</keyword>
<name>A0A8J3QTP2_9ACTN</name>
<accession>A0A8J3QTP2</accession>
<comment type="caution">
    <text evidence="2">The sequence shown here is derived from an EMBL/GenBank/DDBJ whole genome shotgun (WGS) entry which is preliminary data.</text>
</comment>
<reference evidence="2" key="1">
    <citation type="submission" date="2021-01" db="EMBL/GenBank/DDBJ databases">
        <title>Whole genome shotgun sequence of Rugosimonospora africana NBRC 104875.</title>
        <authorList>
            <person name="Komaki H."/>
            <person name="Tamura T."/>
        </authorList>
    </citation>
    <scope>NUCLEOTIDE SEQUENCE</scope>
    <source>
        <strain evidence="2">NBRC 104875</strain>
    </source>
</reference>
<evidence type="ECO:0000259" key="1">
    <source>
        <dbReference type="Pfam" id="PF07561"/>
    </source>
</evidence>
<gene>
    <name evidence="2" type="ORF">Raf01_37920</name>
</gene>
<evidence type="ECO:0000313" key="2">
    <source>
        <dbReference type="EMBL" id="GIH15620.1"/>
    </source>
</evidence>
<organism evidence="2 3">
    <name type="scientific">Rugosimonospora africana</name>
    <dbReference type="NCBI Taxonomy" id="556532"/>
    <lineage>
        <taxon>Bacteria</taxon>
        <taxon>Bacillati</taxon>
        <taxon>Actinomycetota</taxon>
        <taxon>Actinomycetes</taxon>
        <taxon>Micromonosporales</taxon>
        <taxon>Micromonosporaceae</taxon>
        <taxon>Rugosimonospora</taxon>
    </lineage>
</organism>
<dbReference type="InterPro" id="IPR011437">
    <property type="entry name" value="DUF1540"/>
</dbReference>
<protein>
    <recommendedName>
        <fullName evidence="1">DUF1540 domain-containing protein</fullName>
    </recommendedName>
</protein>
<dbReference type="Proteomes" id="UP000642748">
    <property type="component" value="Unassembled WGS sequence"/>
</dbReference>
<feature type="domain" description="DUF1540" evidence="1">
    <location>
        <begin position="12"/>
        <end position="43"/>
    </location>
</feature>
<sequence length="97" mass="10358">MTQMLQMPLVQQCTVTRCGYNHGGCRAFAITVGGTNDSSCDTFIATQDKGGLDTVTAQVGACKRTDCRHNSGLACHAPQIQVGQNQNGADCMTYRAR</sequence>
<dbReference type="AlphaFoldDB" id="A0A8J3QTP2"/>
<evidence type="ECO:0000313" key="3">
    <source>
        <dbReference type="Proteomes" id="UP000642748"/>
    </source>
</evidence>
<feature type="domain" description="DUF1540" evidence="1">
    <location>
        <begin position="62"/>
        <end position="94"/>
    </location>
</feature>
<dbReference type="Pfam" id="PF07561">
    <property type="entry name" value="DUF1540"/>
    <property type="match status" value="2"/>
</dbReference>